<dbReference type="EMBL" id="VSIY01000005">
    <property type="protein sequence ID" value="TYB81720.1"/>
    <property type="molecule type" value="Genomic_DNA"/>
</dbReference>
<evidence type="ECO:0000259" key="2">
    <source>
        <dbReference type="Pfam" id="PF00149"/>
    </source>
</evidence>
<sequence length="408" mass="43368">MRVGAAKRKDKGMKFLHVADLHLDSPLRTQAARDSAMGEGLRAASRQVLARLVDVAVAEGVDAVLFAGDTFDSGVGDVASRAALAAELARLARASIPAVLIQGNHDALLDLDRYGPVSDALTVLTPDSPTFRVGEASVHGMGFTAAHMAESLLPRYPRPEPGRWNIGLMHTSLDGAPGHDPYAPCALVDLVGHGFDYWALGHIHKRAVHEAEGKLVVMPGIPQGRSIRETEGGSATLVEVDLAGVRAREVPLELLRFARVPVDFAGVANQAGRDARLRAALEAVAEGDVMIAARLEAAGSPAELGDPRMLEAQAREAAEAMAGVFVDRVRLRPVGRAPDAEAAEDMSPLMRADAATPGFRDEVQAQMAELRAALPPEIRDVLDDDRLDELIEAGVETMELRLGTAFPT</sequence>
<reference evidence="3 4" key="1">
    <citation type="submission" date="2019-08" db="EMBL/GenBank/DDBJ databases">
        <title>Identification of a novel species of the genus Boseongicola.</title>
        <authorList>
            <person name="Zhang X.-Q."/>
        </authorList>
    </citation>
    <scope>NUCLEOTIDE SEQUENCE [LARGE SCALE GENOMIC DNA]</scope>
    <source>
        <strain evidence="3 4">HY14</strain>
    </source>
</reference>
<dbReference type="InterPro" id="IPR050535">
    <property type="entry name" value="DNA_Repair-Maintenance_Comp"/>
</dbReference>
<name>A0A5D0RJC0_9RHOB</name>
<keyword evidence="3" id="KW-0540">Nuclease</keyword>
<dbReference type="InterPro" id="IPR041796">
    <property type="entry name" value="Mre11_N"/>
</dbReference>
<dbReference type="InterPro" id="IPR004843">
    <property type="entry name" value="Calcineurin-like_PHP"/>
</dbReference>
<feature type="domain" description="Calcineurin-like phosphoesterase" evidence="2">
    <location>
        <begin position="13"/>
        <end position="205"/>
    </location>
</feature>
<dbReference type="PANTHER" id="PTHR30337">
    <property type="entry name" value="COMPONENT OF ATP-DEPENDENT DSDNA EXONUCLEASE"/>
    <property type="match status" value="1"/>
</dbReference>
<accession>A0A5D0RJC0</accession>
<protein>
    <submittedName>
        <fullName evidence="3">DNA repair exonuclease</fullName>
    </submittedName>
</protein>
<dbReference type="GO" id="GO:0004527">
    <property type="term" value="F:exonuclease activity"/>
    <property type="evidence" value="ECO:0007669"/>
    <property type="project" value="UniProtKB-KW"/>
</dbReference>
<organism evidence="3 4">
    <name type="scientific">Maritimibacter fusiformis</name>
    <dbReference type="NCBI Taxonomy" id="2603819"/>
    <lineage>
        <taxon>Bacteria</taxon>
        <taxon>Pseudomonadati</taxon>
        <taxon>Pseudomonadota</taxon>
        <taxon>Alphaproteobacteria</taxon>
        <taxon>Rhodobacterales</taxon>
        <taxon>Roseobacteraceae</taxon>
        <taxon>Maritimibacter</taxon>
    </lineage>
</organism>
<evidence type="ECO:0000313" key="3">
    <source>
        <dbReference type="EMBL" id="TYB81720.1"/>
    </source>
</evidence>
<evidence type="ECO:0000256" key="1">
    <source>
        <dbReference type="ARBA" id="ARBA00022801"/>
    </source>
</evidence>
<dbReference type="PANTHER" id="PTHR30337:SF7">
    <property type="entry name" value="PHOSPHOESTERASE"/>
    <property type="match status" value="1"/>
</dbReference>
<proteinExistence type="predicted"/>
<keyword evidence="1" id="KW-0378">Hydrolase</keyword>
<comment type="caution">
    <text evidence="3">The sequence shown here is derived from an EMBL/GenBank/DDBJ whole genome shotgun (WGS) entry which is preliminary data.</text>
</comment>
<dbReference type="InterPro" id="IPR029052">
    <property type="entry name" value="Metallo-depent_PP-like"/>
</dbReference>
<dbReference type="SUPFAM" id="SSF56300">
    <property type="entry name" value="Metallo-dependent phosphatases"/>
    <property type="match status" value="1"/>
</dbReference>
<keyword evidence="4" id="KW-1185">Reference proteome</keyword>
<gene>
    <name evidence="3" type="ORF">FVF75_08410</name>
</gene>
<dbReference type="Proteomes" id="UP000322080">
    <property type="component" value="Unassembled WGS sequence"/>
</dbReference>
<dbReference type="Gene3D" id="3.60.21.10">
    <property type="match status" value="1"/>
</dbReference>
<dbReference type="Pfam" id="PF00149">
    <property type="entry name" value="Metallophos"/>
    <property type="match status" value="1"/>
</dbReference>
<dbReference type="CDD" id="cd00840">
    <property type="entry name" value="MPP_Mre11_N"/>
    <property type="match status" value="1"/>
</dbReference>
<evidence type="ECO:0000313" key="4">
    <source>
        <dbReference type="Proteomes" id="UP000322080"/>
    </source>
</evidence>
<keyword evidence="3" id="KW-0269">Exonuclease</keyword>
<dbReference type="AlphaFoldDB" id="A0A5D0RJC0"/>